<dbReference type="InterPro" id="IPR032466">
    <property type="entry name" value="Metal_Hydrolase"/>
</dbReference>
<dbReference type="PANTHER" id="PTHR43135:SF3">
    <property type="entry name" value="ALPHA-D-RIBOSE 1-METHYLPHOSPHONATE 5-TRIPHOSPHATE DIPHOSPHATASE"/>
    <property type="match status" value="1"/>
</dbReference>
<dbReference type="NCBIfam" id="NF011987">
    <property type="entry name" value="PRK15446.2-3"/>
    <property type="match status" value="1"/>
</dbReference>
<evidence type="ECO:0000313" key="1">
    <source>
        <dbReference type="EMBL" id="SSC65151.1"/>
    </source>
</evidence>
<evidence type="ECO:0000313" key="2">
    <source>
        <dbReference type="Proteomes" id="UP000254764"/>
    </source>
</evidence>
<dbReference type="Proteomes" id="UP000254764">
    <property type="component" value="Unassembled WGS sequence"/>
</dbReference>
<dbReference type="NCBIfam" id="NF011984">
    <property type="entry name" value="PRK15446.1-5"/>
    <property type="match status" value="1"/>
</dbReference>
<dbReference type="GO" id="GO:0019700">
    <property type="term" value="P:organic phosphonate catabolic process"/>
    <property type="evidence" value="ECO:0007669"/>
    <property type="project" value="InterPro"/>
</dbReference>
<dbReference type="Gene3D" id="2.30.40.10">
    <property type="entry name" value="Urease, subunit C, domain 1"/>
    <property type="match status" value="1"/>
</dbReference>
<dbReference type="RefSeq" id="WP_115672280.1">
    <property type="nucleotide sequence ID" value="NZ_UEYP01000018.1"/>
</dbReference>
<dbReference type="NCBIfam" id="NF011990">
    <property type="entry name" value="PRK15446.2-6"/>
    <property type="match status" value="1"/>
</dbReference>
<dbReference type="AlphaFoldDB" id="A0A376ABC4"/>
<dbReference type="InterPro" id="IPR051781">
    <property type="entry name" value="Metallo-dep_Hydrolase"/>
</dbReference>
<proteinExistence type="predicted"/>
<dbReference type="PANTHER" id="PTHR43135">
    <property type="entry name" value="ALPHA-D-RIBOSE 1-METHYLPHOSPHONATE 5-TRIPHOSPHATE DIPHOSPHATASE"/>
    <property type="match status" value="1"/>
</dbReference>
<dbReference type="GO" id="GO:0016810">
    <property type="term" value="F:hydrolase activity, acting on carbon-nitrogen (but not peptide) bonds"/>
    <property type="evidence" value="ECO:0007669"/>
    <property type="project" value="InterPro"/>
</dbReference>
<keyword evidence="2" id="KW-1185">Reference proteome</keyword>
<accession>A0A376ABC4</accession>
<gene>
    <name evidence="1" type="ORF">RHIZ70_859</name>
</gene>
<reference evidence="2" key="1">
    <citation type="submission" date="2018-07" db="EMBL/GenBank/DDBJ databases">
        <authorList>
            <person name="Peiro R."/>
            <person name="Begona"/>
            <person name="Cbmso G."/>
            <person name="Lopez M."/>
            <person name="Gonzalez S."/>
        </authorList>
    </citation>
    <scope>NUCLEOTIDE SEQUENCE [LARGE SCALE GENOMIC DNA]</scope>
</reference>
<dbReference type="InterPro" id="IPR012696">
    <property type="entry name" value="PhnM"/>
</dbReference>
<dbReference type="Gene3D" id="3.20.20.140">
    <property type="entry name" value="Metal-dependent hydrolases"/>
    <property type="match status" value="1"/>
</dbReference>
<protein>
    <submittedName>
        <fullName evidence="1">Uncharacterized protein</fullName>
    </submittedName>
</protein>
<dbReference type="OrthoDB" id="9785413at2"/>
<dbReference type="PIRSF" id="PIRSF038971">
    <property type="entry name" value="PhnM"/>
    <property type="match status" value="1"/>
</dbReference>
<organism evidence="1 2">
    <name type="scientific">Ciceribacter selenitireducens ATCC BAA-1503</name>
    <dbReference type="NCBI Taxonomy" id="1336235"/>
    <lineage>
        <taxon>Bacteria</taxon>
        <taxon>Pseudomonadati</taxon>
        <taxon>Pseudomonadota</taxon>
        <taxon>Alphaproteobacteria</taxon>
        <taxon>Hyphomicrobiales</taxon>
        <taxon>Rhizobiaceae</taxon>
        <taxon>Ciceribacter</taxon>
    </lineage>
</organism>
<sequence>MSQHLENARIVTPEGVHHGSLTIEDGRIAALGQDAPKGATRINLGGDLLLPGLIDLHGDAIEKEVEPRPNAFFPLPVALNTIDRRMAAAGVTTAFHGISFAEGELGVRDVAFAETLARALHEFSGAVDHHVHIRYELTDAASETRVTRLIDEGVASLLSFMDHTPGQGQFRDVAAYGAYLSRVYAKDEGEILDRITAKQAEAGNIVARVERLAQHARPHGVALASHDDEGADRVAFMARMGATISEFPLDLDTARAGRAAELVTLFGAPNVLRGCSQSGALSARDAILAGVAGALCSDYAPQAMLPAIGVLTGKMGLDWPQALDLVAGAPARATGLGDRGVIARDKRADLIRVRDVGGALSVAATWVAGAQVYGFGARTAAA</sequence>
<name>A0A376ABC4_9HYPH</name>
<dbReference type="EMBL" id="UEYP01000018">
    <property type="protein sequence ID" value="SSC65151.1"/>
    <property type="molecule type" value="Genomic_DNA"/>
</dbReference>
<dbReference type="SUPFAM" id="SSF51556">
    <property type="entry name" value="Metallo-dependent hydrolases"/>
    <property type="match status" value="1"/>
</dbReference>
<dbReference type="InterPro" id="IPR011059">
    <property type="entry name" value="Metal-dep_hydrolase_composite"/>
</dbReference>
<dbReference type="SUPFAM" id="SSF51338">
    <property type="entry name" value="Composite domain of metallo-dependent hydrolases"/>
    <property type="match status" value="1"/>
</dbReference>